<feature type="compositionally biased region" description="Polar residues" evidence="1">
    <location>
        <begin position="120"/>
        <end position="135"/>
    </location>
</feature>
<dbReference type="KEGG" id="amus:LMH87_002359"/>
<accession>A0A9W8Q648</accession>
<dbReference type="PANTHER" id="PTHR37012:SF6">
    <property type="entry name" value="BZIP TRANSCRIPTION FACTOR"/>
    <property type="match status" value="1"/>
</dbReference>
<feature type="compositionally biased region" description="Polar residues" evidence="1">
    <location>
        <begin position="1"/>
        <end position="10"/>
    </location>
</feature>
<dbReference type="Pfam" id="PF11905">
    <property type="entry name" value="DUF3425"/>
    <property type="match status" value="1"/>
</dbReference>
<evidence type="ECO:0000313" key="3">
    <source>
        <dbReference type="Proteomes" id="UP001144673"/>
    </source>
</evidence>
<dbReference type="AlphaFoldDB" id="A0A9W8Q648"/>
<organism evidence="2 3">
    <name type="scientific">Akanthomyces muscarius</name>
    <name type="common">Entomopathogenic fungus</name>
    <name type="synonym">Lecanicillium muscarium</name>
    <dbReference type="NCBI Taxonomy" id="2231603"/>
    <lineage>
        <taxon>Eukaryota</taxon>
        <taxon>Fungi</taxon>
        <taxon>Dikarya</taxon>
        <taxon>Ascomycota</taxon>
        <taxon>Pezizomycotina</taxon>
        <taxon>Sordariomycetes</taxon>
        <taxon>Hypocreomycetidae</taxon>
        <taxon>Hypocreales</taxon>
        <taxon>Cordycipitaceae</taxon>
        <taxon>Akanthomyces</taxon>
    </lineage>
</organism>
<reference evidence="2" key="1">
    <citation type="journal article" date="2023" name="Access Microbiol">
        <title>De-novo genome assembly for Akanthomyces muscarius, a biocontrol agent of insect agricultural pests.</title>
        <authorList>
            <person name="Erdos Z."/>
            <person name="Studholme D.J."/>
            <person name="Raymond B."/>
            <person name="Sharma M."/>
        </authorList>
    </citation>
    <scope>NUCLEOTIDE SEQUENCE</scope>
    <source>
        <strain evidence="2">Ve6</strain>
    </source>
</reference>
<comment type="caution">
    <text evidence="2">The sequence shown here is derived from an EMBL/GenBank/DDBJ whole genome shotgun (WGS) entry which is preliminary data.</text>
</comment>
<feature type="compositionally biased region" description="Polar residues" evidence="1">
    <location>
        <begin position="83"/>
        <end position="103"/>
    </location>
</feature>
<dbReference type="InterPro" id="IPR021833">
    <property type="entry name" value="DUF3425"/>
</dbReference>
<evidence type="ECO:0000256" key="1">
    <source>
        <dbReference type="SAM" id="MobiDB-lite"/>
    </source>
</evidence>
<evidence type="ECO:0008006" key="4">
    <source>
        <dbReference type="Google" id="ProtNLM"/>
    </source>
</evidence>
<protein>
    <recommendedName>
        <fullName evidence="4">BZIP domain-containing protein</fullName>
    </recommendedName>
</protein>
<dbReference type="GeneID" id="80889518"/>
<feature type="region of interest" description="Disordered" evidence="1">
    <location>
        <begin position="120"/>
        <end position="139"/>
    </location>
</feature>
<gene>
    <name evidence="2" type="ORF">LMH87_002359</name>
</gene>
<dbReference type="Proteomes" id="UP001144673">
    <property type="component" value="Chromosome 3"/>
</dbReference>
<keyword evidence="3" id="KW-1185">Reference proteome</keyword>
<dbReference type="RefSeq" id="XP_056050798.1">
    <property type="nucleotide sequence ID" value="XM_056193798.1"/>
</dbReference>
<feature type="region of interest" description="Disordered" evidence="1">
    <location>
        <begin position="83"/>
        <end position="111"/>
    </location>
</feature>
<feature type="region of interest" description="Disordered" evidence="1">
    <location>
        <begin position="1"/>
        <end position="57"/>
    </location>
</feature>
<name>A0A9W8Q648_AKAMU</name>
<dbReference type="EMBL" id="JAJHUN010000010">
    <property type="protein sequence ID" value="KAJ4147857.1"/>
    <property type="molecule type" value="Genomic_DNA"/>
</dbReference>
<feature type="compositionally biased region" description="Basic residues" evidence="1">
    <location>
        <begin position="37"/>
        <end position="53"/>
    </location>
</feature>
<dbReference type="PANTHER" id="PTHR37012">
    <property type="entry name" value="B-ZIP TRANSCRIPTION FACTOR (EUROFUNG)-RELATED"/>
    <property type="match status" value="1"/>
</dbReference>
<sequence>MADQATSTMPRLSPETAPLRQSDSPAHPLTRSSEAARRKRERDRECQRKKRQRDRQYIERLQMKIRELQCQLEIDRPRKACSAQATTYPADESTATPASQRPSASPMRPMTTEDYHVNHRSQSLGSSVQLPTSPIGSRDKTLPETVTVSLQVLESCLAVPQWARLPLHGLSLMPDPRRCVRGSELPRFILQMGADASLQHLCPPTPKVIDILYGGSKNPLADLIVNECSKEPLLPPERLAVSLAIYKYCRWLIWPSKESFACLPKYMYPTALQLTVEHQWCIDLVLWPEVRESMIKNQSRIDIDAAIGLFLCSLRIRGSFNTNFISRQNDGDLEISSEFHSRFTDPANWGLLATFWAEYPYLVERLDPSVKVEEQDLLSS</sequence>
<proteinExistence type="predicted"/>
<evidence type="ECO:0000313" key="2">
    <source>
        <dbReference type="EMBL" id="KAJ4147857.1"/>
    </source>
</evidence>